<accession>W1J307</accession>
<protein>
    <submittedName>
        <fullName evidence="1">Uncharacterized protein</fullName>
    </submittedName>
</protein>
<gene>
    <name evidence="1" type="ORF">XSR1_420007</name>
</gene>
<comment type="caution">
    <text evidence="1">The sequence shown here is derived from an EMBL/GenBank/DDBJ whole genome shotgun (WGS) entry which is preliminary data.</text>
</comment>
<proteinExistence type="predicted"/>
<dbReference type="EMBL" id="CBXF010000102">
    <property type="protein sequence ID" value="CDL84241.1"/>
    <property type="molecule type" value="Genomic_DNA"/>
</dbReference>
<organism evidence="1 2">
    <name type="scientific">Xenorhabdus szentirmaii DSM 16338</name>
    <dbReference type="NCBI Taxonomy" id="1427518"/>
    <lineage>
        <taxon>Bacteria</taxon>
        <taxon>Pseudomonadati</taxon>
        <taxon>Pseudomonadota</taxon>
        <taxon>Gammaproteobacteria</taxon>
        <taxon>Enterobacterales</taxon>
        <taxon>Morganellaceae</taxon>
        <taxon>Xenorhabdus</taxon>
    </lineage>
</organism>
<dbReference type="STRING" id="1427518.XSR1_420007"/>
<name>W1J307_9GAMM</name>
<sequence>MAVIFSAGILSQIDLRIYLSSFQVTALLTQLMAIYTSGETNLKSMEIYHQCSG</sequence>
<keyword evidence="2" id="KW-1185">Reference proteome</keyword>
<dbReference type="AlphaFoldDB" id="W1J307"/>
<evidence type="ECO:0000313" key="2">
    <source>
        <dbReference type="Proteomes" id="UP000019202"/>
    </source>
</evidence>
<dbReference type="Proteomes" id="UP000019202">
    <property type="component" value="Unassembled WGS sequence"/>
</dbReference>
<evidence type="ECO:0000313" key="1">
    <source>
        <dbReference type="EMBL" id="CDL84241.1"/>
    </source>
</evidence>
<reference evidence="1" key="1">
    <citation type="submission" date="2013-11" db="EMBL/GenBank/DDBJ databases">
        <title>Draft genome sequence and annotation of the entomopathogenic bacteria, Xenorhabdus cabanillasi strain JM26 and Xenorhabdus szentirmai strain DSM 16338.</title>
        <authorList>
            <person name="Gualtieri M."/>
            <person name="Ogier J.C."/>
            <person name="Pages S."/>
            <person name="Givaudan A."/>
            <person name="Gaudriault S."/>
        </authorList>
    </citation>
    <scope>NUCLEOTIDE SEQUENCE [LARGE SCALE GENOMIC DNA]</scope>
    <source>
        <strain evidence="1">DSM 16338</strain>
    </source>
</reference>